<evidence type="ECO:0000259" key="6">
    <source>
        <dbReference type="Pfam" id="PF01258"/>
    </source>
</evidence>
<dbReference type="AlphaFoldDB" id="A0A841BN99"/>
<comment type="caution">
    <text evidence="7">The sequence shown here is derived from an EMBL/GenBank/DDBJ whole genome shotgun (WGS) entry which is preliminary data.</text>
</comment>
<accession>A0A841BN99</accession>
<dbReference type="PROSITE" id="PS51128">
    <property type="entry name" value="ZF_DKSA_2"/>
    <property type="match status" value="1"/>
</dbReference>
<feature type="domain" description="Zinc finger DksA/TraR C4-type" evidence="6">
    <location>
        <begin position="98"/>
        <end position="133"/>
    </location>
</feature>
<dbReference type="SUPFAM" id="SSF57716">
    <property type="entry name" value="Glucocorticoid receptor-like (DNA-binding domain)"/>
    <property type="match status" value="1"/>
</dbReference>
<dbReference type="InterPro" id="IPR000962">
    <property type="entry name" value="Znf_DskA_TraR"/>
</dbReference>
<proteinExistence type="predicted"/>
<reference evidence="7 8" key="1">
    <citation type="submission" date="2020-08" db="EMBL/GenBank/DDBJ databases">
        <title>Sequencing the genomes of 1000 actinobacteria strains.</title>
        <authorList>
            <person name="Klenk H.-P."/>
        </authorList>
    </citation>
    <scope>NUCLEOTIDE SEQUENCE [LARGE SCALE GENOMIC DNA]</scope>
    <source>
        <strain evidence="7 8">DSM 45362</strain>
    </source>
</reference>
<sequence>MTTMREAPALPDSRTDRLHTGENDPAVILMQRYAEVDEEYQVQLSVLAGLRQGLGDDTGDIADGGSKATDLDTEEILTERLRQRRESLSAAMERAARGTYGRCDGCRLPIATERLLAAPAALLCVPCQVKAERAHL</sequence>
<name>A0A841BN99_9ACTN</name>
<evidence type="ECO:0000256" key="2">
    <source>
        <dbReference type="ARBA" id="ARBA00022771"/>
    </source>
</evidence>
<organism evidence="7 8">
    <name type="scientific">Allocatelliglobosispora scoriae</name>
    <dbReference type="NCBI Taxonomy" id="643052"/>
    <lineage>
        <taxon>Bacteria</taxon>
        <taxon>Bacillati</taxon>
        <taxon>Actinomycetota</taxon>
        <taxon>Actinomycetes</taxon>
        <taxon>Micromonosporales</taxon>
        <taxon>Micromonosporaceae</taxon>
        <taxon>Allocatelliglobosispora</taxon>
    </lineage>
</organism>
<evidence type="ECO:0000256" key="5">
    <source>
        <dbReference type="SAM" id="MobiDB-lite"/>
    </source>
</evidence>
<keyword evidence="2" id="KW-0863">Zinc-finger</keyword>
<dbReference type="GO" id="GO:0008270">
    <property type="term" value="F:zinc ion binding"/>
    <property type="evidence" value="ECO:0007669"/>
    <property type="project" value="UniProtKB-KW"/>
</dbReference>
<dbReference type="EMBL" id="JACHMN010000002">
    <property type="protein sequence ID" value="MBB5868858.1"/>
    <property type="molecule type" value="Genomic_DNA"/>
</dbReference>
<feature type="region of interest" description="Disordered" evidence="5">
    <location>
        <begin position="1"/>
        <end position="23"/>
    </location>
</feature>
<evidence type="ECO:0000256" key="3">
    <source>
        <dbReference type="ARBA" id="ARBA00022833"/>
    </source>
</evidence>
<dbReference type="Proteomes" id="UP000587527">
    <property type="component" value="Unassembled WGS sequence"/>
</dbReference>
<dbReference type="Pfam" id="PF01258">
    <property type="entry name" value="zf-dskA_traR"/>
    <property type="match status" value="1"/>
</dbReference>
<keyword evidence="8" id="KW-1185">Reference proteome</keyword>
<dbReference type="InterPro" id="IPR020458">
    <property type="entry name" value="Znf_DskA_TraR_CS"/>
</dbReference>
<keyword evidence="1" id="KW-0479">Metal-binding</keyword>
<keyword evidence="3" id="KW-0862">Zinc</keyword>
<feature type="zinc finger region" description="dksA C4-type" evidence="4">
    <location>
        <begin position="103"/>
        <end position="127"/>
    </location>
</feature>
<dbReference type="Gene3D" id="1.20.120.910">
    <property type="entry name" value="DksA, coiled-coil domain"/>
    <property type="match status" value="1"/>
</dbReference>
<dbReference type="PANTHER" id="PTHR33823:SF2">
    <property type="entry name" value="RNA POLYMERASE-BINDING TRANSCRIPTION FACTOR DKSA"/>
    <property type="match status" value="1"/>
</dbReference>
<evidence type="ECO:0000313" key="7">
    <source>
        <dbReference type="EMBL" id="MBB5868858.1"/>
    </source>
</evidence>
<protein>
    <submittedName>
        <fullName evidence="7">RNA polymerase-binding transcription factor DksA</fullName>
    </submittedName>
</protein>
<dbReference type="PROSITE" id="PS01102">
    <property type="entry name" value="ZF_DKSA_1"/>
    <property type="match status" value="1"/>
</dbReference>
<gene>
    <name evidence="7" type="ORF">F4553_002237</name>
</gene>
<feature type="compositionally biased region" description="Basic and acidic residues" evidence="5">
    <location>
        <begin position="13"/>
        <end position="22"/>
    </location>
</feature>
<dbReference type="RefSeq" id="WP_184835099.1">
    <property type="nucleotide sequence ID" value="NZ_JACHMN010000002.1"/>
</dbReference>
<evidence type="ECO:0000256" key="1">
    <source>
        <dbReference type="ARBA" id="ARBA00022723"/>
    </source>
</evidence>
<evidence type="ECO:0000313" key="8">
    <source>
        <dbReference type="Proteomes" id="UP000587527"/>
    </source>
</evidence>
<evidence type="ECO:0000256" key="4">
    <source>
        <dbReference type="PROSITE-ProRule" id="PRU00510"/>
    </source>
</evidence>
<dbReference type="PANTHER" id="PTHR33823">
    <property type="entry name" value="RNA POLYMERASE-BINDING TRANSCRIPTION FACTOR DKSA-RELATED"/>
    <property type="match status" value="1"/>
</dbReference>